<dbReference type="PANTHER" id="PTHR33445:SF1">
    <property type="entry name" value="ATP SYNTHASE SUBUNIT B"/>
    <property type="match status" value="1"/>
</dbReference>
<dbReference type="RefSeq" id="WP_284315538.1">
    <property type="nucleotide sequence ID" value="NZ_BSPC01000063.1"/>
</dbReference>
<evidence type="ECO:0000256" key="13">
    <source>
        <dbReference type="ARBA" id="ARBA00025614"/>
    </source>
</evidence>
<comment type="caution">
    <text evidence="18">The sequence shown here is derived from an EMBL/GenBank/DDBJ whole genome shotgun (WGS) entry which is preliminary data.</text>
</comment>
<evidence type="ECO:0000256" key="17">
    <source>
        <dbReference type="SAM" id="Coils"/>
    </source>
</evidence>
<keyword evidence="9 15" id="KW-0406">Ion transport</keyword>
<feature type="coiled-coil region" evidence="17">
    <location>
        <begin position="49"/>
        <end position="101"/>
    </location>
</feature>
<comment type="function">
    <text evidence="13">Component of the F(0) channel, it forms part of the peripheral stalk, linking F(1) to F(0). The b'-subunit is a diverged and duplicated form of b found in plants and photosynthetic bacteria.</text>
</comment>
<organism evidence="18 19">
    <name type="scientific">Labrys miyagiensis</name>
    <dbReference type="NCBI Taxonomy" id="346912"/>
    <lineage>
        <taxon>Bacteria</taxon>
        <taxon>Pseudomonadati</taxon>
        <taxon>Pseudomonadota</taxon>
        <taxon>Alphaproteobacteria</taxon>
        <taxon>Hyphomicrobiales</taxon>
        <taxon>Xanthobacteraceae</taxon>
        <taxon>Labrys</taxon>
    </lineage>
</organism>
<evidence type="ECO:0000256" key="10">
    <source>
        <dbReference type="ARBA" id="ARBA00023136"/>
    </source>
</evidence>
<evidence type="ECO:0000256" key="9">
    <source>
        <dbReference type="ARBA" id="ARBA00023065"/>
    </source>
</evidence>
<evidence type="ECO:0000256" key="6">
    <source>
        <dbReference type="ARBA" id="ARBA00022692"/>
    </source>
</evidence>
<evidence type="ECO:0000256" key="16">
    <source>
        <dbReference type="RuleBase" id="RU003848"/>
    </source>
</evidence>
<evidence type="ECO:0000256" key="8">
    <source>
        <dbReference type="ARBA" id="ARBA00022989"/>
    </source>
</evidence>
<evidence type="ECO:0000256" key="1">
    <source>
        <dbReference type="ARBA" id="ARBA00004377"/>
    </source>
</evidence>
<gene>
    <name evidence="18" type="primary">atpF1</name>
    <name evidence="15" type="synonym">atpF</name>
    <name evidence="18" type="ORF">GCM10007874_56010</name>
</gene>
<keyword evidence="10 15" id="KW-0472">Membrane</keyword>
<dbReference type="Proteomes" id="UP001156882">
    <property type="component" value="Unassembled WGS sequence"/>
</dbReference>
<evidence type="ECO:0000256" key="4">
    <source>
        <dbReference type="ARBA" id="ARBA00022475"/>
    </source>
</evidence>
<evidence type="ECO:0000256" key="11">
    <source>
        <dbReference type="ARBA" id="ARBA00023310"/>
    </source>
</evidence>
<keyword evidence="5 15" id="KW-0138">CF(0)</keyword>
<evidence type="ECO:0000256" key="3">
    <source>
        <dbReference type="ARBA" id="ARBA00022448"/>
    </source>
</evidence>
<dbReference type="HAMAP" id="MF_01398">
    <property type="entry name" value="ATP_synth_b_bprime"/>
    <property type="match status" value="1"/>
</dbReference>
<evidence type="ECO:0000313" key="19">
    <source>
        <dbReference type="Proteomes" id="UP001156882"/>
    </source>
</evidence>
<comment type="similarity">
    <text evidence="2 15 16">Belongs to the ATPase B chain family.</text>
</comment>
<evidence type="ECO:0000256" key="15">
    <source>
        <dbReference type="HAMAP-Rule" id="MF_01398"/>
    </source>
</evidence>
<dbReference type="PANTHER" id="PTHR33445">
    <property type="entry name" value="ATP SYNTHASE SUBUNIT B', CHLOROPLASTIC"/>
    <property type="match status" value="1"/>
</dbReference>
<proteinExistence type="inferred from homology"/>
<dbReference type="CDD" id="cd06503">
    <property type="entry name" value="ATP-synt_Fo_b"/>
    <property type="match status" value="1"/>
</dbReference>
<accession>A0ABQ6CS24</accession>
<comment type="function">
    <text evidence="12 15">F(1)F(0) ATP synthase produces ATP from ADP in the presence of a proton or sodium gradient. F-type ATPases consist of two structural domains, F(1) containing the extramembraneous catalytic core and F(0) containing the membrane proton channel, linked together by a central stalk and a peripheral stalk. During catalysis, ATP synthesis in the catalytic domain of F(1) is coupled via a rotary mechanism of the central stalk subunits to proton translocation.</text>
</comment>
<evidence type="ECO:0000313" key="18">
    <source>
        <dbReference type="EMBL" id="GLS22583.1"/>
    </source>
</evidence>
<evidence type="ECO:0000256" key="2">
    <source>
        <dbReference type="ARBA" id="ARBA00005513"/>
    </source>
</evidence>
<keyword evidence="3 15" id="KW-0813">Transport</keyword>
<comment type="subcellular location">
    <subcellularLocation>
        <location evidence="1">Cell inner membrane</location>
        <topology evidence="1">Single-pass membrane protein</topology>
    </subcellularLocation>
    <subcellularLocation>
        <location evidence="15">Cell membrane</location>
        <topology evidence="15">Single-pass membrane protein</topology>
    </subcellularLocation>
</comment>
<keyword evidence="11 15" id="KW-0066">ATP synthesis</keyword>
<evidence type="ECO:0000256" key="7">
    <source>
        <dbReference type="ARBA" id="ARBA00022781"/>
    </source>
</evidence>
<protein>
    <recommendedName>
        <fullName evidence="15">ATP synthase subunit b</fullName>
    </recommendedName>
    <alternativeName>
        <fullName evidence="15">ATP synthase F(0) sector subunit b</fullName>
    </alternativeName>
    <alternativeName>
        <fullName evidence="15">ATPase subunit I</fullName>
    </alternativeName>
    <alternativeName>
        <fullName evidence="15">F-type ATPase subunit b</fullName>
        <shortName evidence="15">F-ATPase subunit b</shortName>
    </alternativeName>
</protein>
<keyword evidence="19" id="KW-1185">Reference proteome</keyword>
<keyword evidence="8 15" id="KW-1133">Transmembrane helix</keyword>
<keyword evidence="4 15" id="KW-1003">Cell membrane</keyword>
<dbReference type="InterPro" id="IPR002146">
    <property type="entry name" value="ATP_synth_b/b'su_bac/chlpt"/>
</dbReference>
<feature type="transmembrane region" description="Helical" evidence="15">
    <location>
        <begin position="20"/>
        <end position="38"/>
    </location>
</feature>
<keyword evidence="6 15" id="KW-0812">Transmembrane</keyword>
<sequence>MEYFGEVLHEVFDPTGAEFYILIGTLIFLGIAWKMGAFGQIGKGLDARANAVRAELEQARSLREEAQKLLADYQRKQKEAEAEAVQMIEAAKVEAERYKAEQIAKIQDFVARRTKLADQKIAQAEASAVAEVKAAAADAAVKAATSILSNQPAASASNLMSAALNEVRAKLN</sequence>
<reference evidence="19" key="1">
    <citation type="journal article" date="2019" name="Int. J. Syst. Evol. Microbiol.">
        <title>The Global Catalogue of Microorganisms (GCM) 10K type strain sequencing project: providing services to taxonomists for standard genome sequencing and annotation.</title>
        <authorList>
            <consortium name="The Broad Institute Genomics Platform"/>
            <consortium name="The Broad Institute Genome Sequencing Center for Infectious Disease"/>
            <person name="Wu L."/>
            <person name="Ma J."/>
        </authorList>
    </citation>
    <scope>NUCLEOTIDE SEQUENCE [LARGE SCALE GENOMIC DNA]</scope>
    <source>
        <strain evidence="19">NBRC 101365</strain>
    </source>
</reference>
<comment type="subunit">
    <text evidence="14 15">F-type ATPases have 2 components, F(1) - the catalytic core - and F(0) - the membrane proton channel. F(1) has five subunits: alpha(3), beta(3), gamma(1), delta(1), epsilon(1). F(0) has three main subunits: a(1), b(2) and c(10-14). The alpha and beta chains form an alternating ring which encloses part of the gamma chain. F(1) is attached to F(0) by a central stalk formed by the gamma and epsilon chains, while a peripheral stalk is formed by the delta and b chains.</text>
</comment>
<evidence type="ECO:0000256" key="12">
    <source>
        <dbReference type="ARBA" id="ARBA00025198"/>
    </source>
</evidence>
<dbReference type="InterPro" id="IPR050059">
    <property type="entry name" value="ATP_synthase_B_chain"/>
</dbReference>
<keyword evidence="17" id="KW-0175">Coiled coil</keyword>
<dbReference type="Pfam" id="PF00430">
    <property type="entry name" value="ATP-synt_B"/>
    <property type="match status" value="1"/>
</dbReference>
<name>A0ABQ6CS24_9HYPH</name>
<keyword evidence="7 15" id="KW-0375">Hydrogen ion transport</keyword>
<evidence type="ECO:0000256" key="14">
    <source>
        <dbReference type="ARBA" id="ARBA00025830"/>
    </source>
</evidence>
<evidence type="ECO:0000256" key="5">
    <source>
        <dbReference type="ARBA" id="ARBA00022547"/>
    </source>
</evidence>
<dbReference type="EMBL" id="BSPC01000063">
    <property type="protein sequence ID" value="GLS22583.1"/>
    <property type="molecule type" value="Genomic_DNA"/>
</dbReference>